<gene>
    <name evidence="6" type="ORF">GCM10011369_21660</name>
</gene>
<dbReference type="PANTHER" id="PTHR33254">
    <property type="entry name" value="4-HYDROXY-4-METHYL-2-OXOGLUTARATE ALDOLASE 3-RELATED"/>
    <property type="match status" value="1"/>
</dbReference>
<dbReference type="Pfam" id="PF03737">
    <property type="entry name" value="RraA-like"/>
    <property type="match status" value="1"/>
</dbReference>
<accession>A0A8J2U5Q2</accession>
<keyword evidence="5" id="KW-0479">Metal-binding</keyword>
<evidence type="ECO:0000256" key="2">
    <source>
        <dbReference type="ARBA" id="ARBA00016549"/>
    </source>
</evidence>
<dbReference type="CDD" id="cd16841">
    <property type="entry name" value="RraA_family"/>
    <property type="match status" value="1"/>
</dbReference>
<evidence type="ECO:0000256" key="4">
    <source>
        <dbReference type="ARBA" id="ARBA00030169"/>
    </source>
</evidence>
<proteinExistence type="predicted"/>
<dbReference type="InterPro" id="IPR036704">
    <property type="entry name" value="RraA/RraA-like_sf"/>
</dbReference>
<dbReference type="OrthoDB" id="8717144at2"/>
<evidence type="ECO:0000313" key="7">
    <source>
        <dbReference type="Proteomes" id="UP000619743"/>
    </source>
</evidence>
<dbReference type="EMBL" id="BMDX01000010">
    <property type="protein sequence ID" value="GGA79382.1"/>
    <property type="molecule type" value="Genomic_DNA"/>
</dbReference>
<reference evidence="7" key="1">
    <citation type="journal article" date="2019" name="Int. J. Syst. Evol. Microbiol.">
        <title>The Global Catalogue of Microorganisms (GCM) 10K type strain sequencing project: providing services to taxonomists for standard genome sequencing and annotation.</title>
        <authorList>
            <consortium name="The Broad Institute Genomics Platform"/>
            <consortium name="The Broad Institute Genome Sequencing Center for Infectious Disease"/>
            <person name="Wu L."/>
            <person name="Ma J."/>
        </authorList>
    </citation>
    <scope>NUCLEOTIDE SEQUENCE [LARGE SCALE GENOMIC DNA]</scope>
    <source>
        <strain evidence="7">CGMCC 1.10130</strain>
    </source>
</reference>
<feature type="binding site" evidence="5">
    <location>
        <begin position="80"/>
        <end position="83"/>
    </location>
    <ligand>
        <name>substrate</name>
    </ligand>
</feature>
<name>A0A8J2U5Q2_9GAMM</name>
<evidence type="ECO:0000256" key="5">
    <source>
        <dbReference type="PIRSR" id="PIRSR605493-1"/>
    </source>
</evidence>
<dbReference type="AlphaFoldDB" id="A0A8J2U5Q2"/>
<dbReference type="GO" id="GO:0046872">
    <property type="term" value="F:metal ion binding"/>
    <property type="evidence" value="ECO:0007669"/>
    <property type="project" value="UniProtKB-KW"/>
</dbReference>
<dbReference type="SUPFAM" id="SSF89562">
    <property type="entry name" value="RraA-like"/>
    <property type="match status" value="1"/>
</dbReference>
<keyword evidence="7" id="KW-1185">Reference proteome</keyword>
<sequence length="205" mass="22150">MTDQFAQLATTEYANVLSGEKFIEPSIRPLWPNMSRIAGPAYTVQLASGDHLMLHAAIYQAPKGSIIVVDGVDCARAVAGGNVCAIAQQRGIKGFVIDGVIRDLAEITEMAFPVYAKGVFPVPGNKQQFFELAQPITCGRVRVETGDIMVADIEGIVAIPRDCATDIFQQAKAKYQQECAMTLAQWQAQHEVKVKQALAAAKANN</sequence>
<comment type="cofactor">
    <cofactor evidence="5">
        <name>Mg(2+)</name>
        <dbReference type="ChEBI" id="CHEBI:18420"/>
    </cofactor>
</comment>
<dbReference type="InterPro" id="IPR005493">
    <property type="entry name" value="RraA/RraA-like"/>
</dbReference>
<comment type="cofactor">
    <cofactor evidence="1">
        <name>a divalent metal cation</name>
        <dbReference type="ChEBI" id="CHEBI:60240"/>
    </cofactor>
</comment>
<dbReference type="Proteomes" id="UP000619743">
    <property type="component" value="Unassembled WGS sequence"/>
</dbReference>
<comment type="caution">
    <text evidence="6">The sequence shown here is derived from an EMBL/GenBank/DDBJ whole genome shotgun (WGS) entry which is preliminary data.</text>
</comment>
<feature type="binding site" evidence="5">
    <location>
        <position position="102"/>
    </location>
    <ligand>
        <name>substrate</name>
    </ligand>
</feature>
<evidence type="ECO:0000256" key="1">
    <source>
        <dbReference type="ARBA" id="ARBA00001968"/>
    </source>
</evidence>
<dbReference type="Gene3D" id="3.50.30.40">
    <property type="entry name" value="Ribonuclease E inhibitor RraA/RraA-like"/>
    <property type="match status" value="1"/>
</dbReference>
<dbReference type="PANTHER" id="PTHR33254:SF4">
    <property type="entry name" value="4-HYDROXY-4-METHYL-2-OXOGLUTARATE ALDOLASE 3-RELATED"/>
    <property type="match status" value="1"/>
</dbReference>
<evidence type="ECO:0000313" key="6">
    <source>
        <dbReference type="EMBL" id="GGA79382.1"/>
    </source>
</evidence>
<organism evidence="6 7">
    <name type="scientific">Neiella marina</name>
    <dbReference type="NCBI Taxonomy" id="508461"/>
    <lineage>
        <taxon>Bacteria</taxon>
        <taxon>Pseudomonadati</taxon>
        <taxon>Pseudomonadota</taxon>
        <taxon>Gammaproteobacteria</taxon>
        <taxon>Alteromonadales</taxon>
        <taxon>Echinimonadaceae</taxon>
        <taxon>Neiella</taxon>
    </lineage>
</organism>
<protein>
    <recommendedName>
        <fullName evidence="2">Putative 4-hydroxy-4-methyl-2-oxoglutarate aldolase</fullName>
    </recommendedName>
    <alternativeName>
        <fullName evidence="3">Regulator of ribonuclease activity homolog</fullName>
    </alternativeName>
    <alternativeName>
        <fullName evidence="4">RraA-like protein</fullName>
    </alternativeName>
</protein>
<feature type="binding site" evidence="5">
    <location>
        <position position="103"/>
    </location>
    <ligand>
        <name>Mg(2+)</name>
        <dbReference type="ChEBI" id="CHEBI:18420"/>
    </ligand>
</feature>
<keyword evidence="5" id="KW-0460">Magnesium</keyword>
<evidence type="ECO:0000256" key="3">
    <source>
        <dbReference type="ARBA" id="ARBA00029596"/>
    </source>
</evidence>
<dbReference type="RefSeq" id="WP_087505836.1">
    <property type="nucleotide sequence ID" value="NZ_BMDX01000010.1"/>
</dbReference>